<keyword evidence="1" id="KW-0732">Signal</keyword>
<comment type="caution">
    <text evidence="2">The sequence shown here is derived from an EMBL/GenBank/DDBJ whole genome shotgun (WGS) entry which is preliminary data.</text>
</comment>
<evidence type="ECO:0000256" key="1">
    <source>
        <dbReference type="SAM" id="SignalP"/>
    </source>
</evidence>
<proteinExistence type="predicted"/>
<evidence type="ECO:0000313" key="2">
    <source>
        <dbReference type="EMBL" id="OAM29354.1"/>
    </source>
</evidence>
<name>A0A1A9RZA5_9NEIS</name>
<feature type="signal peptide" evidence="1">
    <location>
        <begin position="1"/>
        <end position="17"/>
    </location>
</feature>
<sequence>MMACWLFVLCMCMPALANMVPHTVFSCTTEQGNQVKVARVGSVYRYSFGREGQPPQLVFVNTRQQVIAQSPRGRYAGWRKWMAMVLVNKGYRYRVYSLLDGTRNEEYHHVPGSKKYDAYVLGNEKNIPYELVRGVEVWKGPHRLLRSEICSERYPMQVMFDEEFTSQGYNNRLFFDE</sequence>
<organism evidence="2 3">
    <name type="scientific">Eikenella longinqua</name>
    <dbReference type="NCBI Taxonomy" id="1795827"/>
    <lineage>
        <taxon>Bacteria</taxon>
        <taxon>Pseudomonadati</taxon>
        <taxon>Pseudomonadota</taxon>
        <taxon>Betaproteobacteria</taxon>
        <taxon>Neisseriales</taxon>
        <taxon>Neisseriaceae</taxon>
        <taxon>Eikenella</taxon>
    </lineage>
</organism>
<dbReference type="Proteomes" id="UP000077885">
    <property type="component" value="Unassembled WGS sequence"/>
</dbReference>
<protein>
    <submittedName>
        <fullName evidence="2">Uncharacterized protein</fullName>
    </submittedName>
</protein>
<evidence type="ECO:0000313" key="3">
    <source>
        <dbReference type="Proteomes" id="UP000077885"/>
    </source>
</evidence>
<dbReference type="AlphaFoldDB" id="A0A1A9RZA5"/>
<feature type="chain" id="PRO_5008396322" evidence="1">
    <location>
        <begin position="18"/>
        <end position="177"/>
    </location>
</feature>
<keyword evidence="3" id="KW-1185">Reference proteome</keyword>
<reference evidence="3" key="1">
    <citation type="submission" date="2016-05" db="EMBL/GenBank/DDBJ databases">
        <title>Draft genome of Corynebacterium afermentans subsp. afermentans LCDC 88199T.</title>
        <authorList>
            <person name="Bernier A.-M."/>
            <person name="Bernard K."/>
        </authorList>
    </citation>
    <scope>NUCLEOTIDE SEQUENCE [LARGE SCALE GENOMIC DNA]</scope>
    <source>
        <strain evidence="3">NML02-A-017</strain>
    </source>
</reference>
<accession>A0A1A9RZA5</accession>
<dbReference type="EMBL" id="LXSL01000014">
    <property type="protein sequence ID" value="OAM29354.1"/>
    <property type="molecule type" value="Genomic_DNA"/>
</dbReference>
<gene>
    <name evidence="2" type="ORF">A7P95_03860</name>
</gene>